<dbReference type="CDD" id="cd07023">
    <property type="entry name" value="S49_Sppa_N_C"/>
    <property type="match status" value="1"/>
</dbReference>
<keyword evidence="5" id="KW-0472">Membrane</keyword>
<evidence type="ECO:0000256" key="1">
    <source>
        <dbReference type="ARBA" id="ARBA00008683"/>
    </source>
</evidence>
<dbReference type="Pfam" id="PF01343">
    <property type="entry name" value="Peptidase_S49"/>
    <property type="match status" value="1"/>
</dbReference>
<evidence type="ECO:0000313" key="7">
    <source>
        <dbReference type="EMBL" id="APW64935.1"/>
    </source>
</evidence>
<dbReference type="Proteomes" id="UP000186074">
    <property type="component" value="Chromosome"/>
</dbReference>
<dbReference type="EMBL" id="CP019070">
    <property type="protein sequence ID" value="APW64935.1"/>
    <property type="molecule type" value="Genomic_DNA"/>
</dbReference>
<feature type="domain" description="Peptidase S49" evidence="6">
    <location>
        <begin position="108"/>
        <end position="259"/>
    </location>
</feature>
<reference evidence="7 8" key="1">
    <citation type="submission" date="2017-01" db="EMBL/GenBank/DDBJ databases">
        <title>Genome sequencing of Arcobacter sp. LPB0137.</title>
        <authorList>
            <person name="Lee G.-W."/>
            <person name="Yi H."/>
        </authorList>
    </citation>
    <scope>NUCLEOTIDE SEQUENCE [LARGE SCALE GENOMIC DNA]</scope>
    <source>
        <strain evidence="7 8">LPB0137</strain>
    </source>
</reference>
<dbReference type="NCBIfam" id="TIGR00706">
    <property type="entry name" value="SppA_dom"/>
    <property type="match status" value="1"/>
</dbReference>
<sequence length="296" mass="32677">MFNFFKILFSPIIAILDFITKYFKTIVFLTIMYFVVYSPNDKMNQNGTFEVANLQKIELFGPILDVSKTMGEIQKAKQNVNIKGVLLEVNSPGGAVAPSVELAYAIKELSAIKPVVVYASGIIASGSYYASIWSDKIIANPGAMVGSIGVIMQGVNTEELMAKIGISTQTVKAGKYKESGTPTRKWFDYEKEQLQSIIDDTYNMFITDVANARKLDVKNHTQFADAKVFTASQAKEVGLVDEVATVSSAEKAIVELAEVDIAIWQKQDKFDKFIDKFISETVSSISMNFVSGLKAY</sequence>
<dbReference type="OrthoDB" id="9764363at2"/>
<dbReference type="STRING" id="1850254.LPB137_03270"/>
<organism evidence="7 8">
    <name type="scientific">Poseidonibacter parvus</name>
    <dbReference type="NCBI Taxonomy" id="1850254"/>
    <lineage>
        <taxon>Bacteria</taxon>
        <taxon>Pseudomonadati</taxon>
        <taxon>Campylobacterota</taxon>
        <taxon>Epsilonproteobacteria</taxon>
        <taxon>Campylobacterales</taxon>
        <taxon>Arcobacteraceae</taxon>
        <taxon>Poseidonibacter</taxon>
    </lineage>
</organism>
<keyword evidence="8" id="KW-1185">Reference proteome</keyword>
<evidence type="ECO:0000256" key="4">
    <source>
        <dbReference type="ARBA" id="ARBA00022825"/>
    </source>
</evidence>
<comment type="similarity">
    <text evidence="1">Belongs to the peptidase S49 family.</text>
</comment>
<dbReference type="GO" id="GO:0006508">
    <property type="term" value="P:proteolysis"/>
    <property type="evidence" value="ECO:0007669"/>
    <property type="project" value="UniProtKB-KW"/>
</dbReference>
<keyword evidence="5" id="KW-1133">Transmembrane helix</keyword>
<evidence type="ECO:0000256" key="2">
    <source>
        <dbReference type="ARBA" id="ARBA00022670"/>
    </source>
</evidence>
<name>A0A1P8KK76_9BACT</name>
<dbReference type="InterPro" id="IPR029045">
    <property type="entry name" value="ClpP/crotonase-like_dom_sf"/>
</dbReference>
<evidence type="ECO:0000313" key="8">
    <source>
        <dbReference type="Proteomes" id="UP000186074"/>
    </source>
</evidence>
<evidence type="ECO:0000259" key="6">
    <source>
        <dbReference type="Pfam" id="PF01343"/>
    </source>
</evidence>
<dbReference type="InterPro" id="IPR004635">
    <property type="entry name" value="Pept_S49_SppA"/>
</dbReference>
<protein>
    <submittedName>
        <fullName evidence="7">Endopeptidase IV</fullName>
    </submittedName>
</protein>
<gene>
    <name evidence="7" type="ORF">LPB137_03270</name>
</gene>
<keyword evidence="5" id="KW-0812">Transmembrane</keyword>
<proteinExistence type="inferred from homology"/>
<dbReference type="SUPFAM" id="SSF52096">
    <property type="entry name" value="ClpP/crotonase"/>
    <property type="match status" value="1"/>
</dbReference>
<dbReference type="InterPro" id="IPR047272">
    <property type="entry name" value="S49_SppA_C"/>
</dbReference>
<dbReference type="PANTHER" id="PTHR42987">
    <property type="entry name" value="PEPTIDASE S49"/>
    <property type="match status" value="1"/>
</dbReference>
<dbReference type="GO" id="GO:0008236">
    <property type="term" value="F:serine-type peptidase activity"/>
    <property type="evidence" value="ECO:0007669"/>
    <property type="project" value="UniProtKB-KW"/>
</dbReference>
<keyword evidence="2" id="KW-0645">Protease</keyword>
<dbReference type="InterPro" id="IPR002142">
    <property type="entry name" value="Peptidase_S49"/>
</dbReference>
<dbReference type="KEGG" id="alp:LPB137_03270"/>
<dbReference type="AlphaFoldDB" id="A0A1P8KK76"/>
<keyword evidence="3" id="KW-0378">Hydrolase</keyword>
<dbReference type="PANTHER" id="PTHR42987:SF7">
    <property type="entry name" value="SIGNAL PEPTIDE PEPTIDASE SPPA-RELATED"/>
    <property type="match status" value="1"/>
</dbReference>
<dbReference type="RefSeq" id="WP_076084341.1">
    <property type="nucleotide sequence ID" value="NZ_CP019070.1"/>
</dbReference>
<evidence type="ECO:0000256" key="3">
    <source>
        <dbReference type="ARBA" id="ARBA00022801"/>
    </source>
</evidence>
<evidence type="ECO:0000256" key="5">
    <source>
        <dbReference type="SAM" id="Phobius"/>
    </source>
</evidence>
<keyword evidence="4" id="KW-0720">Serine protease</keyword>
<accession>A0A1P8KK76</accession>
<dbReference type="Gene3D" id="3.90.226.10">
    <property type="entry name" value="2-enoyl-CoA Hydratase, Chain A, domain 1"/>
    <property type="match status" value="2"/>
</dbReference>
<feature type="transmembrane region" description="Helical" evidence="5">
    <location>
        <begin position="12"/>
        <end position="36"/>
    </location>
</feature>